<dbReference type="AlphaFoldDB" id="A0A8K0ULA9"/>
<feature type="region of interest" description="Disordered" evidence="2">
    <location>
        <begin position="629"/>
        <end position="649"/>
    </location>
</feature>
<feature type="compositionally biased region" description="Polar residues" evidence="2">
    <location>
        <begin position="88"/>
        <end position="97"/>
    </location>
</feature>
<feature type="region of interest" description="Disordered" evidence="2">
    <location>
        <begin position="280"/>
        <end position="332"/>
    </location>
</feature>
<organism evidence="3 4">
    <name type="scientific">Cristinia sonorae</name>
    <dbReference type="NCBI Taxonomy" id="1940300"/>
    <lineage>
        <taxon>Eukaryota</taxon>
        <taxon>Fungi</taxon>
        <taxon>Dikarya</taxon>
        <taxon>Basidiomycota</taxon>
        <taxon>Agaricomycotina</taxon>
        <taxon>Agaricomycetes</taxon>
        <taxon>Agaricomycetidae</taxon>
        <taxon>Agaricales</taxon>
        <taxon>Pleurotineae</taxon>
        <taxon>Stephanosporaceae</taxon>
        <taxon>Cristinia</taxon>
    </lineage>
</organism>
<feature type="compositionally biased region" description="Low complexity" evidence="2">
    <location>
        <begin position="280"/>
        <end position="290"/>
    </location>
</feature>
<accession>A0A8K0ULA9</accession>
<feature type="compositionally biased region" description="Low complexity" evidence="2">
    <location>
        <begin position="300"/>
        <end position="310"/>
    </location>
</feature>
<comment type="caution">
    <text evidence="3">The sequence shown here is derived from an EMBL/GenBank/DDBJ whole genome shotgun (WGS) entry which is preliminary data.</text>
</comment>
<evidence type="ECO:0000313" key="3">
    <source>
        <dbReference type="EMBL" id="KAH8094499.1"/>
    </source>
</evidence>
<evidence type="ECO:0000313" key="4">
    <source>
        <dbReference type="Proteomes" id="UP000813824"/>
    </source>
</evidence>
<keyword evidence="4" id="KW-1185">Reference proteome</keyword>
<protein>
    <submittedName>
        <fullName evidence="3">Uncharacterized protein</fullName>
    </submittedName>
</protein>
<dbReference type="OrthoDB" id="2425321at2759"/>
<dbReference type="EMBL" id="JAEVFJ010000026">
    <property type="protein sequence ID" value="KAH8094499.1"/>
    <property type="molecule type" value="Genomic_DNA"/>
</dbReference>
<name>A0A8K0ULA9_9AGAR</name>
<proteinExistence type="predicted"/>
<feature type="compositionally biased region" description="Pro residues" evidence="2">
    <location>
        <begin position="117"/>
        <end position="128"/>
    </location>
</feature>
<feature type="region of interest" description="Disordered" evidence="2">
    <location>
        <begin position="472"/>
        <end position="495"/>
    </location>
</feature>
<dbReference type="Proteomes" id="UP000813824">
    <property type="component" value="Unassembled WGS sequence"/>
</dbReference>
<sequence>MVKRFEGKNPEMAREWNLRQNPFDVGVSRRVELIIASSPYPSTSSTTTTTNPLTTNSTTTSTALLSRSNSSGFNTNAARNHYVPLSPSPTRTRSDANGTRHRATKSRYIPDSSPTHAPRPLPTPPPFPTSISDEFSIDGIAAPRRSRRADTLPTAPAPFDSGAVTVSIVDLPSNPKLWTPIELASYLMTALRVTSQNKSQDAIEVALPARVAKDIASFVRSMRITGRTFLRLNEDDLSMMGVNQKWRSALLAASRNLRQNVLKGRIWGSDLDPELEDVISPISSTSSSPSRPLPTPPVFSNGGYNSSSSSVDLDGENDVDAGQRSRRHRNGRVRGMVATFERSGSFSSDAGSIDEGRPEPSVLEEWRAEAKRHEQDDDAFFISDRSSPGPASPLADTTFTADTTVVDLDDKPGKVLATEEPTIEELLASEPIHNPKRGSWGARAWEEIDSTQGVTVKHIPTDESVNGIETIVASGSGRGSGKSSGRGTRGRGRTKDERRIVTAIFTPSAPSTLPEAVQDVFPEPEKPVPQEAPVQPDIPAQQPAEEFTPLELTLMSELAETRALIETFRSRLENVETKMAALEAKAHEEPPAHPPPTADALEIIPRTEPDAPEPDSSITAELLAKASSLITPNARKTRGDDDDVSRREPSVSDIPSYVLLVGIGVVLKKLIPSFVLRLGTSLPASSSPMSRSLIPAPPAHTSHELVTTRPRPSIYDLAMTRHDLALC</sequence>
<feature type="region of interest" description="Disordered" evidence="2">
    <location>
        <begin position="72"/>
        <end position="129"/>
    </location>
</feature>
<gene>
    <name evidence="3" type="ORF">BXZ70DRAFT_908904</name>
</gene>
<reference evidence="3" key="1">
    <citation type="journal article" date="2021" name="New Phytol.">
        <title>Evolutionary innovations through gain and loss of genes in the ectomycorrhizal Boletales.</title>
        <authorList>
            <person name="Wu G."/>
            <person name="Miyauchi S."/>
            <person name="Morin E."/>
            <person name="Kuo A."/>
            <person name="Drula E."/>
            <person name="Varga T."/>
            <person name="Kohler A."/>
            <person name="Feng B."/>
            <person name="Cao Y."/>
            <person name="Lipzen A."/>
            <person name="Daum C."/>
            <person name="Hundley H."/>
            <person name="Pangilinan J."/>
            <person name="Johnson J."/>
            <person name="Barry K."/>
            <person name="LaButti K."/>
            <person name="Ng V."/>
            <person name="Ahrendt S."/>
            <person name="Min B."/>
            <person name="Choi I.G."/>
            <person name="Park H."/>
            <person name="Plett J.M."/>
            <person name="Magnuson J."/>
            <person name="Spatafora J.W."/>
            <person name="Nagy L.G."/>
            <person name="Henrissat B."/>
            <person name="Grigoriev I.V."/>
            <person name="Yang Z.L."/>
            <person name="Xu J."/>
            <person name="Martin F.M."/>
        </authorList>
    </citation>
    <scope>NUCLEOTIDE SEQUENCE</scope>
    <source>
        <strain evidence="3">KKN 215</strain>
    </source>
</reference>
<keyword evidence="1" id="KW-0175">Coiled coil</keyword>
<evidence type="ECO:0000256" key="1">
    <source>
        <dbReference type="SAM" id="Coils"/>
    </source>
</evidence>
<feature type="coiled-coil region" evidence="1">
    <location>
        <begin position="558"/>
        <end position="585"/>
    </location>
</feature>
<evidence type="ECO:0000256" key="2">
    <source>
        <dbReference type="SAM" id="MobiDB-lite"/>
    </source>
</evidence>
<feature type="region of interest" description="Disordered" evidence="2">
    <location>
        <begin position="39"/>
        <end position="59"/>
    </location>
</feature>